<keyword evidence="3" id="KW-1185">Reference proteome</keyword>
<dbReference type="EMBL" id="AFRT01004968">
    <property type="protein sequence ID" value="ELU35887.1"/>
    <property type="molecule type" value="Genomic_DNA"/>
</dbReference>
<dbReference type="HOGENOM" id="CLU_2759541_0_0_1"/>
<name>L8WGP4_THACA</name>
<reference evidence="2 3" key="1">
    <citation type="journal article" date="2013" name="Nat. Commun.">
        <title>The evolution and pathogenic mechanisms of the rice sheath blight pathogen.</title>
        <authorList>
            <person name="Zheng A."/>
            <person name="Lin R."/>
            <person name="Xu L."/>
            <person name="Qin P."/>
            <person name="Tang C."/>
            <person name="Ai P."/>
            <person name="Zhang D."/>
            <person name="Liu Y."/>
            <person name="Sun Z."/>
            <person name="Feng H."/>
            <person name="Wang Y."/>
            <person name="Chen Y."/>
            <person name="Liang X."/>
            <person name="Fu R."/>
            <person name="Li Q."/>
            <person name="Zhang J."/>
            <person name="Yu X."/>
            <person name="Xie Z."/>
            <person name="Ding L."/>
            <person name="Guan P."/>
            <person name="Tang J."/>
            <person name="Liang Y."/>
            <person name="Wang S."/>
            <person name="Deng Q."/>
            <person name="Li S."/>
            <person name="Zhu J."/>
            <person name="Wang L."/>
            <person name="Liu H."/>
            <person name="Li P."/>
        </authorList>
    </citation>
    <scope>NUCLEOTIDE SEQUENCE [LARGE SCALE GENOMIC DNA]</scope>
    <source>
        <strain evidence="3">AG-1 IA</strain>
    </source>
</reference>
<protein>
    <submittedName>
        <fullName evidence="2">Uncharacterized protein</fullName>
    </submittedName>
</protein>
<proteinExistence type="predicted"/>
<evidence type="ECO:0000256" key="1">
    <source>
        <dbReference type="SAM" id="MobiDB-lite"/>
    </source>
</evidence>
<gene>
    <name evidence="2" type="ORF">AG1IA_10083</name>
</gene>
<organism evidence="2 3">
    <name type="scientific">Thanatephorus cucumeris (strain AG1-IA)</name>
    <name type="common">Rice sheath blight fungus</name>
    <name type="synonym">Rhizoctonia solani</name>
    <dbReference type="NCBI Taxonomy" id="983506"/>
    <lineage>
        <taxon>Eukaryota</taxon>
        <taxon>Fungi</taxon>
        <taxon>Dikarya</taxon>
        <taxon>Basidiomycota</taxon>
        <taxon>Agaricomycotina</taxon>
        <taxon>Agaricomycetes</taxon>
        <taxon>Cantharellales</taxon>
        <taxon>Ceratobasidiaceae</taxon>
        <taxon>Rhizoctonia</taxon>
        <taxon>Rhizoctonia solani AG-1</taxon>
    </lineage>
</organism>
<feature type="region of interest" description="Disordered" evidence="1">
    <location>
        <begin position="1"/>
        <end position="70"/>
    </location>
</feature>
<dbReference type="AlphaFoldDB" id="L8WGP4"/>
<comment type="caution">
    <text evidence="2">The sequence shown here is derived from an EMBL/GenBank/DDBJ whole genome shotgun (WGS) entry which is preliminary data.</text>
</comment>
<feature type="compositionally biased region" description="Polar residues" evidence="1">
    <location>
        <begin position="1"/>
        <end position="25"/>
    </location>
</feature>
<sequence length="70" mass="8012">MSLNKQQVKWPRSSPSKILFRSTSGPGCWSPPKLQQFRPSLPTLASPRPRYSGRTSTTPTRRSWTRQVRA</sequence>
<accession>L8WGP4</accession>
<feature type="compositionally biased region" description="Low complexity" evidence="1">
    <location>
        <begin position="46"/>
        <end position="70"/>
    </location>
</feature>
<evidence type="ECO:0000313" key="3">
    <source>
        <dbReference type="Proteomes" id="UP000011668"/>
    </source>
</evidence>
<evidence type="ECO:0000313" key="2">
    <source>
        <dbReference type="EMBL" id="ELU35887.1"/>
    </source>
</evidence>
<dbReference type="Proteomes" id="UP000011668">
    <property type="component" value="Unassembled WGS sequence"/>
</dbReference>